<feature type="domain" description="Beta-lactamase-related" evidence="1">
    <location>
        <begin position="41"/>
        <end position="369"/>
    </location>
</feature>
<protein>
    <submittedName>
        <fullName evidence="2">Beta-lactamase family protein</fullName>
    </submittedName>
</protein>
<dbReference type="EMBL" id="VLNR01000037">
    <property type="protein sequence ID" value="TSE07101.1"/>
    <property type="molecule type" value="Genomic_DNA"/>
</dbReference>
<dbReference type="Proteomes" id="UP000318833">
    <property type="component" value="Unassembled WGS sequence"/>
</dbReference>
<dbReference type="Pfam" id="PF00144">
    <property type="entry name" value="Beta-lactamase"/>
    <property type="match status" value="1"/>
</dbReference>
<gene>
    <name evidence="2" type="ORF">FOF46_16930</name>
</gene>
<dbReference type="PANTHER" id="PTHR46825:SF9">
    <property type="entry name" value="BETA-LACTAMASE-RELATED DOMAIN-CONTAINING PROTEIN"/>
    <property type="match status" value="1"/>
</dbReference>
<dbReference type="PANTHER" id="PTHR46825">
    <property type="entry name" value="D-ALANYL-D-ALANINE-CARBOXYPEPTIDASE/ENDOPEPTIDASE AMPH"/>
    <property type="match status" value="1"/>
</dbReference>
<dbReference type="PROSITE" id="PS51257">
    <property type="entry name" value="PROKAR_LIPOPROTEIN"/>
    <property type="match status" value="1"/>
</dbReference>
<evidence type="ECO:0000259" key="1">
    <source>
        <dbReference type="Pfam" id="PF00144"/>
    </source>
</evidence>
<dbReference type="RefSeq" id="WP_143917273.1">
    <property type="nucleotide sequence ID" value="NZ_CANMIK010000042.1"/>
</dbReference>
<dbReference type="AlphaFoldDB" id="A0A554VHQ1"/>
<proteinExistence type="predicted"/>
<accession>A0A554VHQ1</accession>
<organism evidence="2 3">
    <name type="scientific">Aquimarina algiphila</name>
    <dbReference type="NCBI Taxonomy" id="2047982"/>
    <lineage>
        <taxon>Bacteria</taxon>
        <taxon>Pseudomonadati</taxon>
        <taxon>Bacteroidota</taxon>
        <taxon>Flavobacteriia</taxon>
        <taxon>Flavobacteriales</taxon>
        <taxon>Flavobacteriaceae</taxon>
        <taxon>Aquimarina</taxon>
    </lineage>
</organism>
<name>A0A554VHQ1_9FLAO</name>
<evidence type="ECO:0000313" key="3">
    <source>
        <dbReference type="Proteomes" id="UP000318833"/>
    </source>
</evidence>
<dbReference type="InterPro" id="IPR012338">
    <property type="entry name" value="Beta-lactam/transpept-like"/>
</dbReference>
<dbReference type="Gene3D" id="3.40.710.10">
    <property type="entry name" value="DD-peptidase/beta-lactamase superfamily"/>
    <property type="match status" value="1"/>
</dbReference>
<evidence type="ECO:0000313" key="2">
    <source>
        <dbReference type="EMBL" id="TSE07101.1"/>
    </source>
</evidence>
<keyword evidence="3" id="KW-1185">Reference proteome</keyword>
<comment type="caution">
    <text evidence="2">The sequence shown here is derived from an EMBL/GenBank/DDBJ whole genome shotgun (WGS) entry which is preliminary data.</text>
</comment>
<dbReference type="InterPro" id="IPR001466">
    <property type="entry name" value="Beta-lactam-related"/>
</dbReference>
<reference evidence="2 3" key="1">
    <citation type="submission" date="2019-07" db="EMBL/GenBank/DDBJ databases">
        <title>The draft genome sequence of Aquimarina algiphila M91.</title>
        <authorList>
            <person name="Meng X."/>
        </authorList>
    </citation>
    <scope>NUCLEOTIDE SEQUENCE [LARGE SCALE GENOMIC DNA]</scope>
    <source>
        <strain evidence="2 3">M91</strain>
    </source>
</reference>
<dbReference type="OrthoDB" id="1522765at2"/>
<dbReference type="InterPro" id="IPR050491">
    <property type="entry name" value="AmpC-like"/>
</dbReference>
<dbReference type="SUPFAM" id="SSF56601">
    <property type="entry name" value="beta-lactamase/transpeptidase-like"/>
    <property type="match status" value="1"/>
</dbReference>
<sequence length="513" mass="58165">MKKEIFSISLLTLSLFFLSCSTTPKKPDYSEFNTSYSEFLESAVKELGTKHGLSLAVVKDDQVIFEHYHGLANIDKGIKVDENTLFYIASATKSFTALSALILENKGKLDLDKSLSAYFPEVNFAPELKADHITGHDLLLHTSGIKNWPIINSTAYTGIHDQNQLLEQLSQLTKVNQKAPHGKFQYSNLGYNILSMIMERELDTDWQSVLEEEIFNPLQMNRTTARMSTADQNGWEVAKPHSQLNDQNTLERLLLEKKDNTMHAAGGMITTSRDMARWLIMELNNGKIGNKQIFDTDLIKKSVLSHVRQDRKYMELKRFGYGYGWNQGTTNHGDTLVHHFGGYVGFHSEVSFMPSKKVGVVVMANESDTGRYLSFLLTSYAIDYFSGRKDIDVYYQNKLKEYSKTIATFKENVKEHYIKLVERQWQLELPFSSYAGKYTSDLFGTLIIEHLGGNRLIASSGNLKSVDATPYKNANSIRVEMVPGSGSGIQFIVNEGKVEQAIWEDQIYTRVIN</sequence>